<evidence type="ECO:0008006" key="4">
    <source>
        <dbReference type="Google" id="ProtNLM"/>
    </source>
</evidence>
<accession>A0A1H6BQS7</accession>
<name>A0A1H6BQS7_9ACTN</name>
<reference evidence="2 3" key="1">
    <citation type="submission" date="2016-10" db="EMBL/GenBank/DDBJ databases">
        <authorList>
            <person name="de Groot N.N."/>
        </authorList>
    </citation>
    <scope>NUCLEOTIDE SEQUENCE [LARGE SCALE GENOMIC DNA]</scope>
    <source>
        <strain evidence="2 3">CGMCC 4.2023</strain>
    </source>
</reference>
<proteinExistence type="predicted"/>
<feature type="chain" id="PRO_5009294134" description="Calcium-binding protein" evidence="1">
    <location>
        <begin position="29"/>
        <end position="325"/>
    </location>
</feature>
<keyword evidence="1" id="KW-0732">Signal</keyword>
<dbReference type="RefSeq" id="WP_103886849.1">
    <property type="nucleotide sequence ID" value="NZ_FNVU01000007.1"/>
</dbReference>
<evidence type="ECO:0000313" key="2">
    <source>
        <dbReference type="EMBL" id="SEG62777.1"/>
    </source>
</evidence>
<evidence type="ECO:0000256" key="1">
    <source>
        <dbReference type="SAM" id="SignalP"/>
    </source>
</evidence>
<evidence type="ECO:0000313" key="3">
    <source>
        <dbReference type="Proteomes" id="UP000236754"/>
    </source>
</evidence>
<keyword evidence="3" id="KW-1185">Reference proteome</keyword>
<protein>
    <recommendedName>
        <fullName evidence="4">Calcium-binding protein</fullName>
    </recommendedName>
</protein>
<dbReference type="AlphaFoldDB" id="A0A1H6BQS7"/>
<dbReference type="Proteomes" id="UP000236754">
    <property type="component" value="Unassembled WGS sequence"/>
</dbReference>
<organism evidence="2 3">
    <name type="scientific">Actinacidiphila yanglinensis</name>
    <dbReference type="NCBI Taxonomy" id="310779"/>
    <lineage>
        <taxon>Bacteria</taxon>
        <taxon>Bacillati</taxon>
        <taxon>Actinomycetota</taxon>
        <taxon>Actinomycetes</taxon>
        <taxon>Kitasatosporales</taxon>
        <taxon>Streptomycetaceae</taxon>
        <taxon>Actinacidiphila</taxon>
    </lineage>
</organism>
<sequence length="325" mass="33488">MRIRATAAVAVVSGALALTAAVIPAAQATGTSSAQDGWAAAHRLAAGTARSAATTFGARTSGTAAEPASGQPYQLAVAFSNVKVDSGKPAVVVGTTNTVHVPYSFTLTATDVDVSADDFIAGVDLYRGSATDPANDLYGDNAPTCTVTSSTSSSTGVVTVESCKGTIDIYPREDLTLSDPGTGWHSVAWAVALNGQDGDNPDESKIGEADHTGLAAPALQRYSTLTVNAAPEPVKKGATVTITGKLSRANWDTHVYAGYTGQSVKLQFRKKTSSTYTTLKTLKTDSHGNLKTTYKASVDGYWRYTFAGTSTTPAATAAGDYVDVK</sequence>
<gene>
    <name evidence="2" type="ORF">SAMN05216223_107108</name>
</gene>
<dbReference type="OrthoDB" id="3296851at2"/>
<feature type="signal peptide" evidence="1">
    <location>
        <begin position="1"/>
        <end position="28"/>
    </location>
</feature>
<dbReference type="EMBL" id="FNVU01000007">
    <property type="protein sequence ID" value="SEG62777.1"/>
    <property type="molecule type" value="Genomic_DNA"/>
</dbReference>